<sequence length="370" mass="41136">MISNPAADSQCNRPMACRRESSLKKNENRVHLGTNYMPGHNAVICGRGKACTASPGNKKLRAYIDAFAKSYESATNKEQKSMIVSTIISLIEEPEGGAFVKFEESTWWKVDEAYAREKIGNLFRDVLHTKYRSSSKAKQARKKTAVSGSTGFNDEIQSIVTKISMDQSLASSCSPSALTMRPTKIINSHCHWKVDNGINNGRFVPSWIGFPSMPSMVFSIENGCNNSIPPMSHSLLERRNMLINYCNEALKVTCHYPVPISKPGLIQTPRNMSLFCSSRFIQTASDMATSNITMFPSTVSCKKVVPVATPDMSSSSVKAYKMSPKVSEKWDGNGKYDDNDDEVSIATFDGDDDIFRDYLVENMEDLSRVF</sequence>
<evidence type="ECO:0000259" key="1">
    <source>
        <dbReference type="Pfam" id="PF20710"/>
    </source>
</evidence>
<dbReference type="Pfam" id="PF20710">
    <property type="entry name" value="DUF6824"/>
    <property type="match status" value="1"/>
</dbReference>
<gene>
    <name evidence="2" type="ORF">IV203_007737</name>
</gene>
<organism evidence="2 3">
    <name type="scientific">Nitzschia inconspicua</name>
    <dbReference type="NCBI Taxonomy" id="303405"/>
    <lineage>
        <taxon>Eukaryota</taxon>
        <taxon>Sar</taxon>
        <taxon>Stramenopiles</taxon>
        <taxon>Ochrophyta</taxon>
        <taxon>Bacillariophyta</taxon>
        <taxon>Bacillariophyceae</taxon>
        <taxon>Bacillariophycidae</taxon>
        <taxon>Bacillariales</taxon>
        <taxon>Bacillariaceae</taxon>
        <taxon>Nitzschia</taxon>
    </lineage>
</organism>
<dbReference type="AlphaFoldDB" id="A0A9K3PNQ0"/>
<protein>
    <recommendedName>
        <fullName evidence="1">DUF6824 domain-containing protein</fullName>
    </recommendedName>
</protein>
<dbReference type="Proteomes" id="UP000693970">
    <property type="component" value="Unassembled WGS sequence"/>
</dbReference>
<reference evidence="2" key="1">
    <citation type="journal article" date="2021" name="Sci. Rep.">
        <title>Diploid genomic architecture of Nitzschia inconspicua, an elite biomass production diatom.</title>
        <authorList>
            <person name="Oliver A."/>
            <person name="Podell S."/>
            <person name="Pinowska A."/>
            <person name="Traller J.C."/>
            <person name="Smith S.R."/>
            <person name="McClure R."/>
            <person name="Beliaev A."/>
            <person name="Bohutskyi P."/>
            <person name="Hill E.A."/>
            <person name="Rabines A."/>
            <person name="Zheng H."/>
            <person name="Allen L.Z."/>
            <person name="Kuo A."/>
            <person name="Grigoriev I.V."/>
            <person name="Allen A.E."/>
            <person name="Hazlebeck D."/>
            <person name="Allen E.E."/>
        </authorList>
    </citation>
    <scope>NUCLEOTIDE SEQUENCE</scope>
    <source>
        <strain evidence="2">Hildebrandi</strain>
    </source>
</reference>
<feature type="domain" description="DUF6824" evidence="1">
    <location>
        <begin position="43"/>
        <end position="125"/>
    </location>
</feature>
<evidence type="ECO:0000313" key="2">
    <source>
        <dbReference type="EMBL" id="KAG7351689.1"/>
    </source>
</evidence>
<proteinExistence type="predicted"/>
<keyword evidence="3" id="KW-1185">Reference proteome</keyword>
<comment type="caution">
    <text evidence="2">The sequence shown here is derived from an EMBL/GenBank/DDBJ whole genome shotgun (WGS) entry which is preliminary data.</text>
</comment>
<evidence type="ECO:0000313" key="3">
    <source>
        <dbReference type="Proteomes" id="UP000693970"/>
    </source>
</evidence>
<accession>A0A9K3PNQ0</accession>
<reference evidence="2" key="2">
    <citation type="submission" date="2021-04" db="EMBL/GenBank/DDBJ databases">
        <authorList>
            <person name="Podell S."/>
        </authorList>
    </citation>
    <scope>NUCLEOTIDE SEQUENCE</scope>
    <source>
        <strain evidence="2">Hildebrandi</strain>
    </source>
</reference>
<dbReference type="InterPro" id="IPR049227">
    <property type="entry name" value="DUF6824"/>
</dbReference>
<dbReference type="EMBL" id="JAGRRH010000017">
    <property type="protein sequence ID" value="KAG7351689.1"/>
    <property type="molecule type" value="Genomic_DNA"/>
</dbReference>
<dbReference type="OrthoDB" id="49453at2759"/>
<name>A0A9K3PNQ0_9STRA</name>